<organism evidence="5 6">
    <name type="scientific">Mizuhopecten yessoensis</name>
    <name type="common">Japanese scallop</name>
    <name type="synonym">Patinopecten yessoensis</name>
    <dbReference type="NCBI Taxonomy" id="6573"/>
    <lineage>
        <taxon>Eukaryota</taxon>
        <taxon>Metazoa</taxon>
        <taxon>Spiralia</taxon>
        <taxon>Lophotrochozoa</taxon>
        <taxon>Mollusca</taxon>
        <taxon>Bivalvia</taxon>
        <taxon>Autobranchia</taxon>
        <taxon>Pteriomorphia</taxon>
        <taxon>Pectinida</taxon>
        <taxon>Pectinoidea</taxon>
        <taxon>Pectinidae</taxon>
        <taxon>Mizuhopecten</taxon>
    </lineage>
</organism>
<dbReference type="GO" id="GO:0007030">
    <property type="term" value="P:Golgi organization"/>
    <property type="evidence" value="ECO:0007669"/>
    <property type="project" value="TreeGrafter"/>
</dbReference>
<keyword evidence="1 2" id="KW-0175">Coiled coil</keyword>
<dbReference type="GO" id="GO:0005801">
    <property type="term" value="C:cis-Golgi network"/>
    <property type="evidence" value="ECO:0007669"/>
    <property type="project" value="TreeGrafter"/>
</dbReference>
<evidence type="ECO:0000313" key="6">
    <source>
        <dbReference type="Proteomes" id="UP000242188"/>
    </source>
</evidence>
<feature type="coiled-coil region" evidence="2">
    <location>
        <begin position="338"/>
        <end position="640"/>
    </location>
</feature>
<evidence type="ECO:0000256" key="1">
    <source>
        <dbReference type="ARBA" id="ARBA00023054"/>
    </source>
</evidence>
<feature type="coiled-coil region" evidence="2">
    <location>
        <begin position="672"/>
        <end position="713"/>
    </location>
</feature>
<dbReference type="GO" id="GO:0000137">
    <property type="term" value="C:Golgi cis cisterna"/>
    <property type="evidence" value="ECO:0007669"/>
    <property type="project" value="TreeGrafter"/>
</dbReference>
<sequence>MADSAKREKIAAARKKLKQFKQKTGKNSPVNPKTSNKQSDKKSKSNSAETDLSQENHSEPINTDPVINNTDQVLQDNSYSKQLTADTQQIIPDARTSASTESLQQLSRQLNGLLTESTSLMDTTEEDNANIVELERRNRELASLLEKHSEANEQLNIQVQQAREHAKALQDQVERERSAFDGKQRQEIGPLKEQLQVHIQTIGILVAEKTELQSQLNQSQKIAEQRFKEIEEYSGRLKASRQRVADLERDFSTSNNSSKKFEQNSKDFSKDVDRLKLELYKSNKTQEDLKQQCSELVEKLQAKASESTAMEQKIGDLTKRLEMSELYTQQLSSQGDSKQESLAIMDQLQREKELLASQVQEYSEAFQKACGERDQVADQYKSYIDQLQQHSQQLTEQVTSLTEEREVMVTQQHQLEASIQQLQQQLEDVNANQHQQQETNVAMMEREREIDLLQKQHQDLQQQHDSQIRDNSQLSRLLEEKEARILELENDMSEMGMEASDKAQLLDSIQSNKTALSRALTQNKDLKSQLAELQNGFVKLSNDNMELMTKVQSEQHSSQEHLCRLSQQEDNLKDLRETMMEKDLKLAELKHTTHEVTKEQYHHEQINDRMRHYEAQAQLVETLQRELQNSQDMTDALKTQNCELRTMLIKASDNQNNPGLNPEDEKKRDDVIDSLTAAIKQLETERTQLMQTLKEQRDLSDSLTVKITDLEEAIVQKSTFHVDNDKVSRQEYDVMRKTMQMIEDKYTGVMRDKAELSDKAEQLEHLVLQLEGEADTIGEYISLYHHQRALLQQREYQKNDYIAHLAKDREQLQEKLGELQQLVMQLLGEKNMLSNYHEEAHTSMHSNDLSVQPHIQNALQPLTNGVNSNDVDWPDYTSSESDSESEVEAIVGGQDNFTNKEVTETMDQPTEHQTTHHHHQHHHHRHHSQTSHDEGHVHTKGPQEGQTANKILNLLTEIGHSTLVDRPNDIDHNFLPCKYCKGKVQII</sequence>
<evidence type="ECO:0000256" key="2">
    <source>
        <dbReference type="SAM" id="Coils"/>
    </source>
</evidence>
<keyword evidence="6" id="KW-1185">Reference proteome</keyword>
<evidence type="ECO:0000313" key="5">
    <source>
        <dbReference type="EMBL" id="OWF50521.1"/>
    </source>
</evidence>
<feature type="compositionally biased region" description="Basic residues" evidence="3">
    <location>
        <begin position="12"/>
        <end position="24"/>
    </location>
</feature>
<dbReference type="OrthoDB" id="5978643at2759"/>
<accession>A0A210QP81</accession>
<feature type="compositionally biased region" description="Polar residues" evidence="3">
    <location>
        <begin position="895"/>
        <end position="908"/>
    </location>
</feature>
<feature type="region of interest" description="Disordered" evidence="3">
    <location>
        <begin position="864"/>
        <end position="944"/>
    </location>
</feature>
<dbReference type="InterPro" id="IPR024858">
    <property type="entry name" value="GOLGA"/>
</dbReference>
<dbReference type="GO" id="GO:0032580">
    <property type="term" value="C:Golgi cisterna membrane"/>
    <property type="evidence" value="ECO:0007669"/>
    <property type="project" value="TreeGrafter"/>
</dbReference>
<dbReference type="PANTHER" id="PTHR10881">
    <property type="entry name" value="GOLGIN SUBFAMILY A MEMBER-RELATED"/>
    <property type="match status" value="1"/>
</dbReference>
<feature type="region of interest" description="Disordered" evidence="3">
    <location>
        <begin position="1"/>
        <end position="68"/>
    </location>
</feature>
<evidence type="ECO:0000259" key="4">
    <source>
        <dbReference type="Pfam" id="PF15070"/>
    </source>
</evidence>
<dbReference type="PANTHER" id="PTHR10881:SF46">
    <property type="entry name" value="GOLGIN SUBFAMILY A MEMBER 2"/>
    <property type="match status" value="1"/>
</dbReference>
<dbReference type="AlphaFoldDB" id="A0A210QP81"/>
<proteinExistence type="predicted"/>
<comment type="caution">
    <text evidence="5">The sequence shown here is derived from an EMBL/GenBank/DDBJ whole genome shotgun (WGS) entry which is preliminary data.</text>
</comment>
<gene>
    <name evidence="5" type="ORF">KP79_PYT04545</name>
</gene>
<reference evidence="5 6" key="1">
    <citation type="journal article" date="2017" name="Nat. Ecol. Evol.">
        <title>Scallop genome provides insights into evolution of bilaterian karyotype and development.</title>
        <authorList>
            <person name="Wang S."/>
            <person name="Zhang J."/>
            <person name="Jiao W."/>
            <person name="Li J."/>
            <person name="Xun X."/>
            <person name="Sun Y."/>
            <person name="Guo X."/>
            <person name="Huan P."/>
            <person name="Dong B."/>
            <person name="Zhang L."/>
            <person name="Hu X."/>
            <person name="Sun X."/>
            <person name="Wang J."/>
            <person name="Zhao C."/>
            <person name="Wang Y."/>
            <person name="Wang D."/>
            <person name="Huang X."/>
            <person name="Wang R."/>
            <person name="Lv J."/>
            <person name="Li Y."/>
            <person name="Zhang Z."/>
            <person name="Liu B."/>
            <person name="Lu W."/>
            <person name="Hui Y."/>
            <person name="Liang J."/>
            <person name="Zhou Z."/>
            <person name="Hou R."/>
            <person name="Li X."/>
            <person name="Liu Y."/>
            <person name="Li H."/>
            <person name="Ning X."/>
            <person name="Lin Y."/>
            <person name="Zhao L."/>
            <person name="Xing Q."/>
            <person name="Dou J."/>
            <person name="Li Y."/>
            <person name="Mao J."/>
            <person name="Guo H."/>
            <person name="Dou H."/>
            <person name="Li T."/>
            <person name="Mu C."/>
            <person name="Jiang W."/>
            <person name="Fu Q."/>
            <person name="Fu X."/>
            <person name="Miao Y."/>
            <person name="Liu J."/>
            <person name="Yu Q."/>
            <person name="Li R."/>
            <person name="Liao H."/>
            <person name="Li X."/>
            <person name="Kong Y."/>
            <person name="Jiang Z."/>
            <person name="Chourrout D."/>
            <person name="Li R."/>
            <person name="Bao Z."/>
        </authorList>
    </citation>
    <scope>NUCLEOTIDE SEQUENCE [LARGE SCALE GENOMIC DNA]</scope>
    <source>
        <strain evidence="5 6">PY_sf001</strain>
    </source>
</reference>
<dbReference type="EMBL" id="NEDP02002575">
    <property type="protein sequence ID" value="OWF50521.1"/>
    <property type="molecule type" value="Genomic_DNA"/>
</dbReference>
<feature type="compositionally biased region" description="Polar residues" evidence="3">
    <location>
        <begin position="48"/>
        <end position="68"/>
    </location>
</feature>
<dbReference type="STRING" id="6573.A0A210QP81"/>
<feature type="domain" description="Golgin subfamily A conserved" evidence="4">
    <location>
        <begin position="364"/>
        <end position="832"/>
    </location>
</feature>
<protein>
    <submittedName>
        <fullName evidence="5">Golgin subfamily A member 2</fullName>
    </submittedName>
</protein>
<feature type="compositionally biased region" description="Basic and acidic residues" evidence="3">
    <location>
        <begin position="1"/>
        <end position="11"/>
    </location>
</feature>
<feature type="compositionally biased region" description="Basic residues" evidence="3">
    <location>
        <begin position="915"/>
        <end position="929"/>
    </location>
</feature>
<dbReference type="Proteomes" id="UP000242188">
    <property type="component" value="Unassembled WGS sequence"/>
</dbReference>
<evidence type="ECO:0000256" key="3">
    <source>
        <dbReference type="SAM" id="MobiDB-lite"/>
    </source>
</evidence>
<name>A0A210QP81_MIZYE</name>
<dbReference type="InterPro" id="IPR043976">
    <property type="entry name" value="GOLGA_cons_dom"/>
</dbReference>
<feature type="coiled-coil region" evidence="2">
    <location>
        <begin position="131"/>
        <end position="186"/>
    </location>
</feature>
<dbReference type="Pfam" id="PF15070">
    <property type="entry name" value="GOLGA2L5"/>
    <property type="match status" value="1"/>
</dbReference>
<feature type="coiled-coil region" evidence="2">
    <location>
        <begin position="802"/>
        <end position="829"/>
    </location>
</feature>